<dbReference type="AlphaFoldDB" id="O29572"/>
<dbReference type="eggNOG" id="arCOG00239">
    <property type="taxonomic scope" value="Archaea"/>
</dbReference>
<dbReference type="CDD" id="cd06558">
    <property type="entry name" value="crotonase-like"/>
    <property type="match status" value="1"/>
</dbReference>
<dbReference type="KEGG" id="afu:AF_0685"/>
<dbReference type="InterPro" id="IPR001753">
    <property type="entry name" value="Enoyl-CoA_hydra/iso"/>
</dbReference>
<dbReference type="Gene3D" id="1.10.12.10">
    <property type="entry name" value="Lyase 2-enoyl-coa Hydratase, Chain A, domain 2"/>
    <property type="match status" value="1"/>
</dbReference>
<dbReference type="Proteomes" id="UP000002199">
    <property type="component" value="Chromosome"/>
</dbReference>
<protein>
    <submittedName>
        <fullName evidence="3">Enoyl-CoA hydratase (Fad-2)</fullName>
    </submittedName>
</protein>
<dbReference type="PANTHER" id="PTHR43802:SF1">
    <property type="entry name" value="IP11341P-RELATED"/>
    <property type="match status" value="1"/>
</dbReference>
<dbReference type="Pfam" id="PF00378">
    <property type="entry name" value="ECH_1"/>
    <property type="match status" value="1"/>
</dbReference>
<organism evidence="3 4">
    <name type="scientific">Archaeoglobus fulgidus (strain ATCC 49558 / DSM 4304 / JCM 9628 / NBRC 100126 / VC-16)</name>
    <dbReference type="NCBI Taxonomy" id="224325"/>
    <lineage>
        <taxon>Archaea</taxon>
        <taxon>Methanobacteriati</taxon>
        <taxon>Methanobacteriota</taxon>
        <taxon>Archaeoglobi</taxon>
        <taxon>Archaeoglobales</taxon>
        <taxon>Archaeoglobaceae</taxon>
        <taxon>Archaeoglobus</taxon>
    </lineage>
</organism>
<dbReference type="GO" id="GO:0003824">
    <property type="term" value="F:catalytic activity"/>
    <property type="evidence" value="ECO:0007669"/>
    <property type="project" value="InterPro"/>
</dbReference>
<dbReference type="HOGENOM" id="CLU_009834_7_4_2"/>
<keyword evidence="4" id="KW-1185">Reference proteome</keyword>
<accession>O29572</accession>
<evidence type="ECO:0000313" key="3">
    <source>
        <dbReference type="EMBL" id="AAB90553.1"/>
    </source>
</evidence>
<dbReference type="Gene3D" id="3.90.226.10">
    <property type="entry name" value="2-enoyl-CoA Hydratase, Chain A, domain 1"/>
    <property type="match status" value="1"/>
</dbReference>
<reference evidence="3 4" key="1">
    <citation type="journal article" date="1997" name="Nature">
        <title>The complete genome sequence of the hyperthermophilic, sulphate-reducing archaeon Archaeoglobus fulgidus.</title>
        <authorList>
            <person name="Klenk H.P."/>
            <person name="Clayton R.A."/>
            <person name="Tomb J."/>
            <person name="White O."/>
            <person name="Nelson K.E."/>
            <person name="Ketchum K.A."/>
            <person name="Dodson R.J."/>
            <person name="Gwinn M."/>
            <person name="Hickey E.K."/>
            <person name="Peterson J.D."/>
            <person name="Richardson D.L."/>
            <person name="Kerlavage A.R."/>
            <person name="Graham D.E."/>
            <person name="Kyrpides N.C."/>
            <person name="Fleischmann R.D."/>
            <person name="Quackenbush J."/>
            <person name="Lee N.H."/>
            <person name="Sutton G.G."/>
            <person name="Gill S."/>
            <person name="Kirkness E.F."/>
            <person name="Dougherty B.A."/>
            <person name="McKenney K."/>
            <person name="Adams M.D."/>
            <person name="Loftus B."/>
            <person name="Peterson S."/>
            <person name="Reich C.I."/>
            <person name="McNeil L.K."/>
            <person name="Badger J.H."/>
            <person name="Glodek A."/>
            <person name="Zhou L."/>
            <person name="Overbeek R."/>
            <person name="Gocayne J.D."/>
            <person name="Weidman J.F."/>
            <person name="McDonald L."/>
            <person name="Utterback T."/>
            <person name="Cotton M.D."/>
            <person name="Spriggs T."/>
            <person name="Artiach P."/>
            <person name="Kaine B.P."/>
            <person name="Sykes S.M."/>
            <person name="Sadow P.W."/>
            <person name="D'Andrea K.P."/>
            <person name="Bowman C."/>
            <person name="Fujii C."/>
            <person name="Garland S.A."/>
            <person name="Mason T.M."/>
            <person name="Olsen G.J."/>
            <person name="Fraser C.M."/>
            <person name="Smith H.O."/>
            <person name="Woese C.R."/>
            <person name="Venter J.C."/>
        </authorList>
    </citation>
    <scope>NUCLEOTIDE SEQUENCE [LARGE SCALE GENOMIC DNA]</scope>
    <source>
        <strain evidence="4">ATCC 49558 / DSM 4304 / JCM 9628 / NBRC 100126 / VC-16</strain>
    </source>
</reference>
<name>O29572_ARCFU</name>
<sequence>MLVQAFEEFIEFSKNFYFFTINRSMNYKNIEVEEDGRVFTIRINRPEVLNCIDPETNEELFEAWKTFRDDDDLWVAIITGTDRAFCTGADLKAWHKFVLEQRVNFPRKNAYYGPGFGGLTRGMEIFKPIIAAINGLCYAGGLEIALAADIRICSENARFGVLNRRWNVGLGDGGTQRLWRVVGLGRAMELILTGKEIDAEEAYRIGLVNEVVPAEKLLKRAKEVARRICSFPQGSVRMDKEAVIRGIGRPIEEGVRVENLLFWNLLLNRDFFEGPAAFRDKREAEFTNESEKLRDVLSPDLVRRWLDE</sequence>
<dbReference type="PROSITE" id="PS00166">
    <property type="entry name" value="ENOYL_COA_HYDRATASE"/>
    <property type="match status" value="1"/>
</dbReference>
<dbReference type="PhylomeDB" id="O29572"/>
<dbReference type="STRING" id="224325.AF_0685"/>
<evidence type="ECO:0000256" key="2">
    <source>
        <dbReference type="RuleBase" id="RU003707"/>
    </source>
</evidence>
<proteinExistence type="inferred from homology"/>
<dbReference type="PANTHER" id="PTHR43802">
    <property type="entry name" value="ENOYL-COA HYDRATASE"/>
    <property type="match status" value="1"/>
</dbReference>
<dbReference type="InterPro" id="IPR014748">
    <property type="entry name" value="Enoyl-CoA_hydra_C"/>
</dbReference>
<gene>
    <name evidence="3" type="ordered locus">AF_0685</name>
</gene>
<dbReference type="EMBL" id="AE000782">
    <property type="protein sequence ID" value="AAB90553.1"/>
    <property type="molecule type" value="Genomic_DNA"/>
</dbReference>
<dbReference type="InterPro" id="IPR018376">
    <property type="entry name" value="Enoyl-CoA_hyd/isom_CS"/>
</dbReference>
<dbReference type="EnsemblBacteria" id="AAB90553">
    <property type="protein sequence ID" value="AAB90553"/>
    <property type="gene ID" value="AF_0685"/>
</dbReference>
<evidence type="ECO:0000313" key="4">
    <source>
        <dbReference type="Proteomes" id="UP000002199"/>
    </source>
</evidence>
<dbReference type="InterPro" id="IPR029045">
    <property type="entry name" value="ClpP/crotonase-like_dom_sf"/>
</dbReference>
<dbReference type="PaxDb" id="224325-AF_0685"/>
<dbReference type="SUPFAM" id="SSF52096">
    <property type="entry name" value="ClpP/crotonase"/>
    <property type="match status" value="1"/>
</dbReference>
<dbReference type="PIR" id="E69335">
    <property type="entry name" value="E69335"/>
</dbReference>
<comment type="similarity">
    <text evidence="1 2">Belongs to the enoyl-CoA hydratase/isomerase family.</text>
</comment>
<evidence type="ECO:0000256" key="1">
    <source>
        <dbReference type="ARBA" id="ARBA00005254"/>
    </source>
</evidence>